<comment type="caution">
    <text evidence="2">The sequence shown here is derived from an EMBL/GenBank/DDBJ whole genome shotgun (WGS) entry which is preliminary data.</text>
</comment>
<reference evidence="2" key="1">
    <citation type="journal article" date="2014" name="Int. J. Syst. Evol. Microbiol.">
        <title>Complete genome sequence of Corynebacterium casei LMG S-19264T (=DSM 44701T), isolated from a smear-ripened cheese.</title>
        <authorList>
            <consortium name="US DOE Joint Genome Institute (JGI-PGF)"/>
            <person name="Walter F."/>
            <person name="Albersmeier A."/>
            <person name="Kalinowski J."/>
            <person name="Ruckert C."/>
        </authorList>
    </citation>
    <scope>NUCLEOTIDE SEQUENCE</scope>
    <source>
        <strain evidence="2">CGMCC 4.7308</strain>
    </source>
</reference>
<reference evidence="2" key="2">
    <citation type="submission" date="2020-09" db="EMBL/GenBank/DDBJ databases">
        <authorList>
            <person name="Sun Q."/>
            <person name="Zhou Y."/>
        </authorList>
    </citation>
    <scope>NUCLEOTIDE SEQUENCE</scope>
    <source>
        <strain evidence="2">CGMCC 4.7308</strain>
    </source>
</reference>
<evidence type="ECO:0000313" key="2">
    <source>
        <dbReference type="EMBL" id="GGL85472.1"/>
    </source>
</evidence>
<protein>
    <submittedName>
        <fullName evidence="2">Uncharacterized protein</fullName>
    </submittedName>
</protein>
<gene>
    <name evidence="2" type="ORF">GCM10011594_01420</name>
</gene>
<name>A0A917SJH4_9ACTN</name>
<sequence>MLVVHRVCLGLPHHVAGLHRARVDQAQLGQLAAGKGDEVVVGGGPQVVADGDEVLQPQAGTAVLDQVRRPRPEVLDPPDPHLRVVDVDPVVREPGGLRHHQGDGEDVAVVQRGRGIEHPLRRRRRHAGDQIAERHGGHHVGDRDPLAPATTRTAGTTRTNGTAGADRDGAARPAVDADHRRVHPDLDTRVLDLLPHPVPHHPGTEFGVVELVDQRGDRGPVALQAERVPHRREQRQVLDPLRRPVGLDLPGVDAPHLLGVGLEERAVQPPPETRGDPALEVALVARRVHPHRQVRDDTAHGLGEAEVAQRVSPA</sequence>
<proteinExistence type="predicted"/>
<accession>A0A917SJH4</accession>
<evidence type="ECO:0000313" key="3">
    <source>
        <dbReference type="Proteomes" id="UP000655208"/>
    </source>
</evidence>
<evidence type="ECO:0000256" key="1">
    <source>
        <dbReference type="SAM" id="MobiDB-lite"/>
    </source>
</evidence>
<dbReference type="EMBL" id="BMNA01000001">
    <property type="protein sequence ID" value="GGL85472.1"/>
    <property type="molecule type" value="Genomic_DNA"/>
</dbReference>
<dbReference type="Proteomes" id="UP000655208">
    <property type="component" value="Unassembled WGS sequence"/>
</dbReference>
<dbReference type="AlphaFoldDB" id="A0A917SJH4"/>
<keyword evidence="3" id="KW-1185">Reference proteome</keyword>
<feature type="compositionally biased region" description="Basic and acidic residues" evidence="1">
    <location>
        <begin position="165"/>
        <end position="176"/>
    </location>
</feature>
<feature type="region of interest" description="Disordered" evidence="1">
    <location>
        <begin position="121"/>
        <end position="176"/>
    </location>
</feature>
<feature type="compositionally biased region" description="Low complexity" evidence="1">
    <location>
        <begin position="149"/>
        <end position="164"/>
    </location>
</feature>
<feature type="compositionally biased region" description="Basic and acidic residues" evidence="1">
    <location>
        <begin position="127"/>
        <end position="145"/>
    </location>
</feature>
<organism evidence="2 3">
    <name type="scientific">Nakamurella endophytica</name>
    <dbReference type="NCBI Taxonomy" id="1748367"/>
    <lineage>
        <taxon>Bacteria</taxon>
        <taxon>Bacillati</taxon>
        <taxon>Actinomycetota</taxon>
        <taxon>Actinomycetes</taxon>
        <taxon>Nakamurellales</taxon>
        <taxon>Nakamurellaceae</taxon>
        <taxon>Nakamurella</taxon>
    </lineage>
</organism>
<feature type="region of interest" description="Disordered" evidence="1">
    <location>
        <begin position="291"/>
        <end position="314"/>
    </location>
</feature>